<comment type="caution">
    <text evidence="1">The sequence shown here is derived from an EMBL/GenBank/DDBJ whole genome shotgun (WGS) entry which is preliminary data.</text>
</comment>
<keyword evidence="2" id="KW-1185">Reference proteome</keyword>
<name>A0AA39YID5_9PEZI</name>
<dbReference type="EMBL" id="JAULSV010000002">
    <property type="protein sequence ID" value="KAK0653176.1"/>
    <property type="molecule type" value="Genomic_DNA"/>
</dbReference>
<dbReference type="AlphaFoldDB" id="A0AA39YID5"/>
<dbReference type="Proteomes" id="UP001174936">
    <property type="component" value="Unassembled WGS sequence"/>
</dbReference>
<gene>
    <name evidence="1" type="ORF">B0T16DRAFT_407531</name>
</gene>
<evidence type="ECO:0000313" key="1">
    <source>
        <dbReference type="EMBL" id="KAK0653176.1"/>
    </source>
</evidence>
<reference evidence="1" key="1">
    <citation type="submission" date="2023-06" db="EMBL/GenBank/DDBJ databases">
        <title>Genome-scale phylogeny and comparative genomics of the fungal order Sordariales.</title>
        <authorList>
            <consortium name="Lawrence Berkeley National Laboratory"/>
            <person name="Hensen N."/>
            <person name="Bonometti L."/>
            <person name="Westerberg I."/>
            <person name="Brannstrom I.O."/>
            <person name="Guillou S."/>
            <person name="Cros-Aarteil S."/>
            <person name="Calhoun S."/>
            <person name="Haridas S."/>
            <person name="Kuo A."/>
            <person name="Mondo S."/>
            <person name="Pangilinan J."/>
            <person name="Riley R."/>
            <person name="Labutti K."/>
            <person name="Andreopoulos B."/>
            <person name="Lipzen A."/>
            <person name="Chen C."/>
            <person name="Yanf M."/>
            <person name="Daum C."/>
            <person name="Ng V."/>
            <person name="Clum A."/>
            <person name="Steindorff A."/>
            <person name="Ohm R."/>
            <person name="Martin F."/>
            <person name="Silar P."/>
            <person name="Natvig D."/>
            <person name="Lalanne C."/>
            <person name="Gautier V."/>
            <person name="Ament-Velasquez S.L."/>
            <person name="Kruys A."/>
            <person name="Hutchinson M.I."/>
            <person name="Powell A.J."/>
            <person name="Barry K."/>
            <person name="Miller A.N."/>
            <person name="Grigoriev I.V."/>
            <person name="Debuchy R."/>
            <person name="Gladieux P."/>
            <person name="Thoren M.H."/>
            <person name="Johannesson H."/>
        </authorList>
    </citation>
    <scope>NUCLEOTIDE SEQUENCE</scope>
    <source>
        <strain evidence="1">SMH2532-1</strain>
    </source>
</reference>
<proteinExistence type="predicted"/>
<accession>A0AA39YID5</accession>
<organism evidence="1 2">
    <name type="scientific">Cercophora newfieldiana</name>
    <dbReference type="NCBI Taxonomy" id="92897"/>
    <lineage>
        <taxon>Eukaryota</taxon>
        <taxon>Fungi</taxon>
        <taxon>Dikarya</taxon>
        <taxon>Ascomycota</taxon>
        <taxon>Pezizomycotina</taxon>
        <taxon>Sordariomycetes</taxon>
        <taxon>Sordariomycetidae</taxon>
        <taxon>Sordariales</taxon>
        <taxon>Lasiosphaeriaceae</taxon>
        <taxon>Cercophora</taxon>
    </lineage>
</organism>
<sequence length="75" mass="8213">MINLWGGLYCTIPLRLTHACQISILNKPFSGSSLRCVLIIRGWATSKSPAQPTGFHADARKATAERKPIGDFKVT</sequence>
<protein>
    <submittedName>
        <fullName evidence="1">Uncharacterized protein</fullName>
    </submittedName>
</protein>
<evidence type="ECO:0000313" key="2">
    <source>
        <dbReference type="Proteomes" id="UP001174936"/>
    </source>
</evidence>